<organism evidence="1 2">
    <name type="scientific">Mycobacterium phage Phabba</name>
    <dbReference type="NCBI Taxonomy" id="2027899"/>
    <lineage>
        <taxon>Viruses</taxon>
        <taxon>Duplodnaviria</taxon>
        <taxon>Heunggongvirae</taxon>
        <taxon>Uroviricota</taxon>
        <taxon>Caudoviricetes</taxon>
        <taxon>Ceeclamvirinae</taxon>
        <taxon>Myrnavirus</taxon>
        <taxon>Myrnavirus phabba</taxon>
        <taxon>Myranavirus phabba</taxon>
    </lineage>
</organism>
<reference evidence="2" key="1">
    <citation type="submission" date="2017-08" db="EMBL/GenBank/DDBJ databases">
        <authorList>
            <person name="de Groot N.N."/>
        </authorList>
    </citation>
    <scope>NUCLEOTIDE SEQUENCE [LARGE SCALE GENOMIC DNA]</scope>
</reference>
<accession>A0A249XSR8</accession>
<keyword evidence="1" id="KW-0378">Hydrolase</keyword>
<dbReference type="EMBL" id="MF668280">
    <property type="protein sequence ID" value="ASZ74746.1"/>
    <property type="molecule type" value="Genomic_DNA"/>
</dbReference>
<dbReference type="Gene3D" id="3.90.320.10">
    <property type="match status" value="1"/>
</dbReference>
<gene>
    <name evidence="1" type="ORF">SEA_PHABBA_207</name>
</gene>
<evidence type="ECO:0000313" key="2">
    <source>
        <dbReference type="Proteomes" id="UP000226037"/>
    </source>
</evidence>
<dbReference type="GO" id="GO:0004527">
    <property type="term" value="F:exonuclease activity"/>
    <property type="evidence" value="ECO:0007669"/>
    <property type="project" value="UniProtKB-KW"/>
</dbReference>
<evidence type="ECO:0000313" key="1">
    <source>
        <dbReference type="EMBL" id="ASZ74746.1"/>
    </source>
</evidence>
<keyword evidence="1" id="KW-0540">Nuclease</keyword>
<keyword evidence="1" id="KW-0269">Exonuclease</keyword>
<protein>
    <submittedName>
        <fullName evidence="1">Exonuclease</fullName>
    </submittedName>
</protein>
<sequence length="258" mass="29737">MAKKGFGLGRDVFRSLGDREIVAPYLKNAMLDPKWPSKYIIEVDSSPYYGLGDGYFHPSTHGLMDERRLYYQFHPKHRANLLFDPHDFNTEMTFAQGTALHAVVQTQLQMAKILRPENVEKEFIIKEHHVRGRTDMVVDHPTEGELPVELKTQNARAFAFQDEIKPSWNLQLNMALYGLGYEKGVLLVLEAARPFQTREFIVHRDDDLLARTFAKFDYVRECVANDTPPPHCCSRGTKKMEECPARYECWLASEVKSA</sequence>
<dbReference type="Proteomes" id="UP000226037">
    <property type="component" value="Segment"/>
</dbReference>
<proteinExistence type="predicted"/>
<name>A0A249XSR8_9CAUD</name>
<dbReference type="InterPro" id="IPR011604">
    <property type="entry name" value="PDDEXK-like_dom_sf"/>
</dbReference>
<keyword evidence="2" id="KW-1185">Reference proteome</keyword>